<evidence type="ECO:0000313" key="2">
    <source>
        <dbReference type="EMBL" id="RUO37890.1"/>
    </source>
</evidence>
<sequence>MIEQVTNVNARGQGVRVAYQNGAESLYTYSSSTGWLTNMTVNHSGLIRSIDYGYDFVGNLLVRTQEFKSGTGTNTTESFLYDELHRLIRYDQDMDDTSGGDDGGSGGGGGGGGFPPPGGEIELMRTVTTYSTSSTSSITHTYNYDAYGNLTYKGDVGTSGLSYSYNSTTYRLNSAGSYAFQYDANGNVIHDGVQSFTYGVLDKPTEVRVSSNLRTLFKYGPKRELVYQRNIRSSGTETRWMFGGYERFQKENGDIEHRFLVGGSVVTHTDRSSGTISKTRHLHKDGQESTVTITGEAVSGNVLKQQINYDPWGKQSTLWSHTSFVYGLNLGDMRGYTGHTVVDDMDLIHMGGRTYNPVLGRFMQADPFIQSGANTQNYNRYSYVLNNPLSYTDPSGYFFNKINKMLGDWAPVVGMALMFLPGGSTAGQAMIKGFLAGGVSTGNLRGAFAGGIQAAAFFGIGQKFKAASIENQLALKSGDALKADFIDFGGNTLTGGQVAAQIGSHAVVGGIGAVIQGGKFSRGFVTAGVTKTLGANMNSAMDFGDVAGTIQSAIVGGTISVITGGKFANGATTGALQALFNQYSSSNLEDVSERDLDSISRLLKNIESMQSVAESANSFHELLESLNVDQVYLLGKSLGISGMQQGNYRNMNVNIIKATMSRRFLRQQLPYAREATMSTLEALYADPFTDIALSRLLRPSLYRAYKTYNNIEVMRTIWEIQNESN</sequence>
<feature type="region of interest" description="Disordered" evidence="1">
    <location>
        <begin position="93"/>
        <end position="120"/>
    </location>
</feature>
<dbReference type="NCBIfam" id="TIGR03696">
    <property type="entry name" value="Rhs_assc_core"/>
    <property type="match status" value="1"/>
</dbReference>
<dbReference type="InterPro" id="IPR022385">
    <property type="entry name" value="Rhs_assc_core"/>
</dbReference>
<dbReference type="Gene3D" id="2.180.10.10">
    <property type="entry name" value="RHS repeat-associated core"/>
    <property type="match status" value="1"/>
</dbReference>
<evidence type="ECO:0008006" key="4">
    <source>
        <dbReference type="Google" id="ProtNLM"/>
    </source>
</evidence>
<feature type="compositionally biased region" description="Gly residues" evidence="1">
    <location>
        <begin position="100"/>
        <end position="113"/>
    </location>
</feature>
<protein>
    <recommendedName>
        <fullName evidence="4">RHS repeat-associated core domain-containing protein</fullName>
    </recommendedName>
</protein>
<evidence type="ECO:0000313" key="3">
    <source>
        <dbReference type="Proteomes" id="UP000286976"/>
    </source>
</evidence>
<dbReference type="InterPro" id="IPR050708">
    <property type="entry name" value="T6SS_VgrG/RHS"/>
</dbReference>
<dbReference type="EMBL" id="PIPQ01000010">
    <property type="protein sequence ID" value="RUO37890.1"/>
    <property type="molecule type" value="Genomic_DNA"/>
</dbReference>
<reference evidence="2 3" key="1">
    <citation type="journal article" date="2011" name="Front. Microbiol.">
        <title>Genomic signatures of strain selection and enhancement in Bacillus atrophaeus var. globigii, a historical biowarfare simulant.</title>
        <authorList>
            <person name="Gibbons H.S."/>
            <person name="Broomall S.M."/>
            <person name="McNew L.A."/>
            <person name="Daligault H."/>
            <person name="Chapman C."/>
            <person name="Bruce D."/>
            <person name="Karavis M."/>
            <person name="Krepps M."/>
            <person name="McGregor P.A."/>
            <person name="Hong C."/>
            <person name="Park K.H."/>
            <person name="Akmal A."/>
            <person name="Feldman A."/>
            <person name="Lin J.S."/>
            <person name="Chang W.E."/>
            <person name="Higgs B.W."/>
            <person name="Demirev P."/>
            <person name="Lindquist J."/>
            <person name="Liem A."/>
            <person name="Fochler E."/>
            <person name="Read T.D."/>
            <person name="Tapia R."/>
            <person name="Johnson S."/>
            <person name="Bishop-Lilly K.A."/>
            <person name="Detter C."/>
            <person name="Han C."/>
            <person name="Sozhamannan S."/>
            <person name="Rosenzweig C.N."/>
            <person name="Skowronski E.W."/>
        </authorList>
    </citation>
    <scope>NUCLEOTIDE SEQUENCE [LARGE SCALE GENOMIC DNA]</scope>
    <source>
        <strain evidence="2 3">AIT1</strain>
    </source>
</reference>
<name>A0A432WVT5_9GAMM</name>
<comment type="caution">
    <text evidence="2">The sequence shown here is derived from an EMBL/GenBank/DDBJ whole genome shotgun (WGS) entry which is preliminary data.</text>
</comment>
<evidence type="ECO:0000256" key="1">
    <source>
        <dbReference type="SAM" id="MobiDB-lite"/>
    </source>
</evidence>
<dbReference type="PANTHER" id="PTHR32305:SF15">
    <property type="entry name" value="PROTEIN RHSA-RELATED"/>
    <property type="match status" value="1"/>
</dbReference>
<proteinExistence type="predicted"/>
<organism evidence="2 3">
    <name type="scientific">Aliidiomarina taiwanensis</name>
    <dbReference type="NCBI Taxonomy" id="946228"/>
    <lineage>
        <taxon>Bacteria</taxon>
        <taxon>Pseudomonadati</taxon>
        <taxon>Pseudomonadota</taxon>
        <taxon>Gammaproteobacteria</taxon>
        <taxon>Alteromonadales</taxon>
        <taxon>Idiomarinaceae</taxon>
        <taxon>Aliidiomarina</taxon>
    </lineage>
</organism>
<dbReference type="PANTHER" id="PTHR32305">
    <property type="match status" value="1"/>
</dbReference>
<dbReference type="Proteomes" id="UP000286976">
    <property type="component" value="Unassembled WGS sequence"/>
</dbReference>
<dbReference type="AlphaFoldDB" id="A0A432WVT5"/>
<keyword evidence="3" id="KW-1185">Reference proteome</keyword>
<gene>
    <name evidence="2" type="ORF">CWE15_11050</name>
</gene>
<accession>A0A432WVT5</accession>